<name>A0ABV6DQU5_9BACL</name>
<dbReference type="EMBL" id="JBHLWN010000079">
    <property type="protein sequence ID" value="MFC0215024.1"/>
    <property type="molecule type" value="Genomic_DNA"/>
</dbReference>
<gene>
    <name evidence="2" type="ORF">ACFFK0_21755</name>
</gene>
<keyword evidence="3" id="KW-1185">Reference proteome</keyword>
<proteinExistence type="predicted"/>
<feature type="transmembrane region" description="Helical" evidence="1">
    <location>
        <begin position="85"/>
        <end position="109"/>
    </location>
</feature>
<evidence type="ECO:0000313" key="2">
    <source>
        <dbReference type="EMBL" id="MFC0215024.1"/>
    </source>
</evidence>
<keyword evidence="1" id="KW-0472">Membrane</keyword>
<dbReference type="RefSeq" id="WP_377472478.1">
    <property type="nucleotide sequence ID" value="NZ_JBHLWN010000079.1"/>
</dbReference>
<dbReference type="Proteomes" id="UP001589776">
    <property type="component" value="Unassembled WGS sequence"/>
</dbReference>
<comment type="caution">
    <text evidence="2">The sequence shown here is derived from an EMBL/GenBank/DDBJ whole genome shotgun (WGS) entry which is preliminary data.</text>
</comment>
<evidence type="ECO:0000256" key="1">
    <source>
        <dbReference type="SAM" id="Phobius"/>
    </source>
</evidence>
<feature type="transmembrane region" description="Helical" evidence="1">
    <location>
        <begin position="12"/>
        <end position="30"/>
    </location>
</feature>
<organism evidence="2 3">
    <name type="scientific">Paenibacillus chartarius</name>
    <dbReference type="NCBI Taxonomy" id="747481"/>
    <lineage>
        <taxon>Bacteria</taxon>
        <taxon>Bacillati</taxon>
        <taxon>Bacillota</taxon>
        <taxon>Bacilli</taxon>
        <taxon>Bacillales</taxon>
        <taxon>Paenibacillaceae</taxon>
        <taxon>Paenibacillus</taxon>
    </lineage>
</organism>
<reference evidence="2 3" key="1">
    <citation type="submission" date="2024-09" db="EMBL/GenBank/DDBJ databases">
        <authorList>
            <person name="Sun Q."/>
            <person name="Mori K."/>
        </authorList>
    </citation>
    <scope>NUCLEOTIDE SEQUENCE [LARGE SCALE GENOMIC DNA]</scope>
    <source>
        <strain evidence="2 3">CCM 7759</strain>
    </source>
</reference>
<evidence type="ECO:0000313" key="3">
    <source>
        <dbReference type="Proteomes" id="UP001589776"/>
    </source>
</evidence>
<feature type="transmembrane region" description="Helical" evidence="1">
    <location>
        <begin position="42"/>
        <end position="65"/>
    </location>
</feature>
<feature type="transmembrane region" description="Helical" evidence="1">
    <location>
        <begin position="115"/>
        <end position="133"/>
    </location>
</feature>
<protein>
    <submittedName>
        <fullName evidence="2">Uncharacterized protein</fullName>
    </submittedName>
</protein>
<accession>A0ABV6DQU5</accession>
<keyword evidence="1" id="KW-0812">Transmembrane</keyword>
<sequence>MERLLRKAITAIVSSVLLSFILSALSGLYWTKVEGGIIDFLLPVPFFLLYTLPIYMSAGIAYSYLADMFLAHYSFPAWQKYMAGIAIYAVGGCFVMTLVLLVMAAPGGWGDMEPVLLAGSTASVLFYHLMLAVEWSFNHLGRRQGEARSV</sequence>
<keyword evidence="1" id="KW-1133">Transmembrane helix</keyword>